<keyword evidence="2" id="KW-0677">Repeat</keyword>
<evidence type="ECO:0000256" key="3">
    <source>
        <dbReference type="PROSITE-ProRule" id="PRU00708"/>
    </source>
</evidence>
<dbReference type="PANTHER" id="PTHR47936">
    <property type="entry name" value="PPR_LONG DOMAIN-CONTAINING PROTEIN"/>
    <property type="match status" value="1"/>
</dbReference>
<gene>
    <name evidence="4" type="ORF">RND81_10G019200</name>
</gene>
<organism evidence="4 5">
    <name type="scientific">Saponaria officinalis</name>
    <name type="common">Common soapwort</name>
    <name type="synonym">Lychnis saponaria</name>
    <dbReference type="NCBI Taxonomy" id="3572"/>
    <lineage>
        <taxon>Eukaryota</taxon>
        <taxon>Viridiplantae</taxon>
        <taxon>Streptophyta</taxon>
        <taxon>Embryophyta</taxon>
        <taxon>Tracheophyta</taxon>
        <taxon>Spermatophyta</taxon>
        <taxon>Magnoliopsida</taxon>
        <taxon>eudicotyledons</taxon>
        <taxon>Gunneridae</taxon>
        <taxon>Pentapetalae</taxon>
        <taxon>Caryophyllales</taxon>
        <taxon>Caryophyllaceae</taxon>
        <taxon>Caryophylleae</taxon>
        <taxon>Saponaria</taxon>
    </lineage>
</organism>
<protein>
    <recommendedName>
        <fullName evidence="6">Pentatricopeptide repeat-containing protein</fullName>
    </recommendedName>
</protein>
<dbReference type="Gene3D" id="1.25.40.10">
    <property type="entry name" value="Tetratricopeptide repeat domain"/>
    <property type="match status" value="2"/>
</dbReference>
<keyword evidence="5" id="KW-1185">Reference proteome</keyword>
<evidence type="ECO:0000313" key="4">
    <source>
        <dbReference type="EMBL" id="KAK9681671.1"/>
    </source>
</evidence>
<dbReference type="InterPro" id="IPR002885">
    <property type="entry name" value="PPR_rpt"/>
</dbReference>
<dbReference type="PROSITE" id="PS51375">
    <property type="entry name" value="PPR"/>
    <property type="match status" value="3"/>
</dbReference>
<dbReference type="GO" id="GO:0010019">
    <property type="term" value="P:chloroplast-nucleus signaling pathway"/>
    <property type="evidence" value="ECO:0007669"/>
    <property type="project" value="TreeGrafter"/>
</dbReference>
<dbReference type="NCBIfam" id="TIGR00756">
    <property type="entry name" value="PPR"/>
    <property type="match status" value="3"/>
</dbReference>
<accession>A0AAW1HY83</accession>
<dbReference type="GO" id="GO:0009507">
    <property type="term" value="C:chloroplast"/>
    <property type="evidence" value="ECO:0007669"/>
    <property type="project" value="TreeGrafter"/>
</dbReference>
<evidence type="ECO:0000313" key="5">
    <source>
        <dbReference type="Proteomes" id="UP001443914"/>
    </source>
</evidence>
<feature type="repeat" description="PPR" evidence="3">
    <location>
        <begin position="276"/>
        <end position="310"/>
    </location>
</feature>
<dbReference type="InterPro" id="IPR011990">
    <property type="entry name" value="TPR-like_helical_dom_sf"/>
</dbReference>
<name>A0AAW1HY83_SAPOF</name>
<evidence type="ECO:0008006" key="6">
    <source>
        <dbReference type="Google" id="ProtNLM"/>
    </source>
</evidence>
<dbReference type="Proteomes" id="UP001443914">
    <property type="component" value="Unassembled WGS sequence"/>
</dbReference>
<feature type="repeat" description="PPR" evidence="3">
    <location>
        <begin position="241"/>
        <end position="275"/>
    </location>
</feature>
<dbReference type="Pfam" id="PF13041">
    <property type="entry name" value="PPR_2"/>
    <property type="match status" value="2"/>
</dbReference>
<feature type="repeat" description="PPR" evidence="3">
    <location>
        <begin position="171"/>
        <end position="205"/>
    </location>
</feature>
<dbReference type="PANTHER" id="PTHR47936:SF5">
    <property type="entry name" value="PENTACOTRIPEPTIDE-REPEAT REGION OF PRORP DOMAIN-CONTAINING PROTEIN"/>
    <property type="match status" value="1"/>
</dbReference>
<proteinExistence type="inferred from homology"/>
<comment type="similarity">
    <text evidence="1">Belongs to the PPR family. P subfamily.</text>
</comment>
<dbReference type="GO" id="GO:0031930">
    <property type="term" value="P:mitochondria-nucleus signaling pathway"/>
    <property type="evidence" value="ECO:0007669"/>
    <property type="project" value="TreeGrafter"/>
</dbReference>
<evidence type="ECO:0000256" key="2">
    <source>
        <dbReference type="ARBA" id="ARBA00022737"/>
    </source>
</evidence>
<dbReference type="Pfam" id="PF01535">
    <property type="entry name" value="PPR"/>
    <property type="match status" value="1"/>
</dbReference>
<comment type="caution">
    <text evidence="4">The sequence shown here is derived from an EMBL/GenBank/DDBJ whole genome shotgun (WGS) entry which is preliminary data.</text>
</comment>
<sequence>MSTACSRLLNIVKTRKSVPITASKTLIPKCDHPISIKDLHQIIDLDQFASKFKQKAIESNRFRKRNNIYDFAIARLADANRHSLIEDILETHKTFKEITGEGYAVRIICLYGNAGMFDHAHKLFDEMPELKCERTVMSFNALLSAGVKSKRFSEVYEIFREYPSKLSIAVDVVSYNTVIHAVCEMGSLSEAMSLLDEMKTNGLRPSVITYNTLLDAFYKKRGFLGGERLWAMMDEDNVCRNIRSYNLTLEALVDQGQLSTALIVFDVLSSEGLNPNLTSFNVFIKGYCDQGNVEEGKKWYNALLESGHVPNRMTFAALVPELCRVGECELAFDLSKKMFKRQFVVDEALLQLVINELVRRSMIVEAKELVELGKTNNFVQYNLALHPETDKLS</sequence>
<evidence type="ECO:0000256" key="1">
    <source>
        <dbReference type="ARBA" id="ARBA00007626"/>
    </source>
</evidence>
<reference evidence="4" key="1">
    <citation type="submission" date="2024-03" db="EMBL/GenBank/DDBJ databases">
        <title>WGS assembly of Saponaria officinalis var. Norfolk2.</title>
        <authorList>
            <person name="Jenkins J."/>
            <person name="Shu S."/>
            <person name="Grimwood J."/>
            <person name="Barry K."/>
            <person name="Goodstein D."/>
            <person name="Schmutz J."/>
            <person name="Leebens-Mack J."/>
            <person name="Osbourn A."/>
        </authorList>
    </citation>
    <scope>NUCLEOTIDE SEQUENCE [LARGE SCALE GENOMIC DNA]</scope>
    <source>
        <strain evidence="4">JIC</strain>
    </source>
</reference>
<dbReference type="AlphaFoldDB" id="A0AAW1HY83"/>
<dbReference type="EMBL" id="JBDFQZ010000010">
    <property type="protein sequence ID" value="KAK9681671.1"/>
    <property type="molecule type" value="Genomic_DNA"/>
</dbReference>